<feature type="domain" description="Protein kinase" evidence="6">
    <location>
        <begin position="15"/>
        <end position="286"/>
    </location>
</feature>
<feature type="binding site" evidence="4">
    <location>
        <position position="44"/>
    </location>
    <ligand>
        <name>ATP</name>
        <dbReference type="ChEBI" id="CHEBI:30616"/>
    </ligand>
</feature>
<dbReference type="InterPro" id="IPR011009">
    <property type="entry name" value="Kinase-like_dom_sf"/>
</dbReference>
<name>A0A8C9XIF2_SANLU</name>
<evidence type="ECO:0000259" key="6">
    <source>
        <dbReference type="PROSITE" id="PS50011"/>
    </source>
</evidence>
<evidence type="ECO:0000256" key="3">
    <source>
        <dbReference type="ARBA" id="ARBA00022840"/>
    </source>
</evidence>
<comment type="similarity">
    <text evidence="5">Belongs to the protein kinase superfamily.</text>
</comment>
<keyword evidence="8" id="KW-1185">Reference proteome</keyword>
<dbReference type="InterPro" id="IPR001245">
    <property type="entry name" value="Ser-Thr/Tyr_kinase_cat_dom"/>
</dbReference>
<sequence>KHTLGCDKFIEDSSLQDWKVIGSGGFGQIYKARHRQWACDVAIKLLRYDDGANESLLREIKRMREASSPHVLRVLGVFKGLPPNCGWATQLGVVMELMERGSLASLQEALDGPPPWPLVFRLAHQVAQGINFLHSLPRPVLHLDLKPPNVLLDDSLNAKLTDFGLSRISYSVTQVSKKDDEEGGGTTNYMPPEAFGLTYKPKRASDIYSYGILIWSIVTGKQPYGSAKPTRVELLIPLGQRPLLDDIKGDALGLAELTGLMKRCWDNEPEQRPRALECTTETEQLYKMHKDAIFDAVHEVLKKLVRNKSLHKHSVLLRPIHTSQRPPYYSQLGKDIGEDIFLIKNLPNVPIIGKAKPGHLESFSMGQKSSQVFSHRNTRL</sequence>
<organism evidence="7 8">
    <name type="scientific">Sander lucioperca</name>
    <name type="common">Pike-perch</name>
    <name type="synonym">Perca lucioperca</name>
    <dbReference type="NCBI Taxonomy" id="283035"/>
    <lineage>
        <taxon>Eukaryota</taxon>
        <taxon>Metazoa</taxon>
        <taxon>Chordata</taxon>
        <taxon>Craniata</taxon>
        <taxon>Vertebrata</taxon>
        <taxon>Euteleostomi</taxon>
        <taxon>Actinopterygii</taxon>
        <taxon>Neopterygii</taxon>
        <taxon>Teleostei</taxon>
        <taxon>Neoteleostei</taxon>
        <taxon>Acanthomorphata</taxon>
        <taxon>Eupercaria</taxon>
        <taxon>Perciformes</taxon>
        <taxon>Percoidei</taxon>
        <taxon>Percidae</taxon>
        <taxon>Luciopercinae</taxon>
        <taxon>Sander</taxon>
    </lineage>
</organism>
<dbReference type="InterPro" id="IPR008271">
    <property type="entry name" value="Ser/Thr_kinase_AS"/>
</dbReference>
<dbReference type="SMART" id="SM00220">
    <property type="entry name" value="S_TKc"/>
    <property type="match status" value="1"/>
</dbReference>
<evidence type="ECO:0000313" key="8">
    <source>
        <dbReference type="Proteomes" id="UP000694568"/>
    </source>
</evidence>
<dbReference type="GO" id="GO:0005524">
    <property type="term" value="F:ATP binding"/>
    <property type="evidence" value="ECO:0007669"/>
    <property type="project" value="UniProtKB-UniRule"/>
</dbReference>
<dbReference type="InterPro" id="IPR017441">
    <property type="entry name" value="Protein_kinase_ATP_BS"/>
</dbReference>
<dbReference type="Proteomes" id="UP000694568">
    <property type="component" value="Unplaced"/>
</dbReference>
<protein>
    <recommendedName>
        <fullName evidence="6">Protein kinase domain-containing protein</fullName>
    </recommendedName>
</protein>
<dbReference type="PROSITE" id="PS00108">
    <property type="entry name" value="PROTEIN_KINASE_ST"/>
    <property type="match status" value="1"/>
</dbReference>
<accession>A0A8C9XIF2</accession>
<reference evidence="7" key="2">
    <citation type="submission" date="2025-09" db="UniProtKB">
        <authorList>
            <consortium name="Ensembl"/>
        </authorList>
    </citation>
    <scope>IDENTIFICATION</scope>
</reference>
<reference evidence="7" key="1">
    <citation type="submission" date="2025-08" db="UniProtKB">
        <authorList>
            <consortium name="Ensembl"/>
        </authorList>
    </citation>
    <scope>IDENTIFICATION</scope>
</reference>
<proteinExistence type="inferred from homology"/>
<dbReference type="PROSITE" id="PS50011">
    <property type="entry name" value="PROTEIN_KINASE_DOM"/>
    <property type="match status" value="1"/>
</dbReference>
<evidence type="ECO:0000256" key="1">
    <source>
        <dbReference type="ARBA" id="ARBA00022527"/>
    </source>
</evidence>
<keyword evidence="1 5" id="KW-0808">Transferase</keyword>
<keyword evidence="3 4" id="KW-0067">ATP-binding</keyword>
<keyword evidence="1 5" id="KW-0418">Kinase</keyword>
<dbReference type="GO" id="GO:0004706">
    <property type="term" value="F:JUN kinase kinase kinase activity"/>
    <property type="evidence" value="ECO:0007669"/>
    <property type="project" value="TreeGrafter"/>
</dbReference>
<dbReference type="PANTHER" id="PTHR44329">
    <property type="entry name" value="SERINE/THREONINE-PROTEIN KINASE TNNI3K-RELATED"/>
    <property type="match status" value="1"/>
</dbReference>
<dbReference type="AlphaFoldDB" id="A0A8C9XIF2"/>
<dbReference type="Pfam" id="PF07714">
    <property type="entry name" value="PK_Tyr_Ser-Thr"/>
    <property type="match status" value="1"/>
</dbReference>
<evidence type="ECO:0000256" key="5">
    <source>
        <dbReference type="RuleBase" id="RU000304"/>
    </source>
</evidence>
<keyword evidence="1 5" id="KW-0723">Serine/threonine-protein kinase</keyword>
<evidence type="ECO:0000256" key="4">
    <source>
        <dbReference type="PROSITE-ProRule" id="PRU10141"/>
    </source>
</evidence>
<dbReference type="Gene3D" id="1.10.510.10">
    <property type="entry name" value="Transferase(Phosphotransferase) domain 1"/>
    <property type="match status" value="1"/>
</dbReference>
<keyword evidence="2 4" id="KW-0547">Nucleotide-binding</keyword>
<dbReference type="PROSITE" id="PS00107">
    <property type="entry name" value="PROTEIN_KINASE_ATP"/>
    <property type="match status" value="1"/>
</dbReference>
<dbReference type="SUPFAM" id="SSF56112">
    <property type="entry name" value="Protein kinase-like (PK-like)"/>
    <property type="match status" value="1"/>
</dbReference>
<evidence type="ECO:0000313" key="7">
    <source>
        <dbReference type="Ensembl" id="ENSSLUP00000009602.1"/>
    </source>
</evidence>
<dbReference type="Ensembl" id="ENSSLUT00000009911.1">
    <property type="protein sequence ID" value="ENSSLUP00000009602.1"/>
    <property type="gene ID" value="ENSSLUG00000004527.1"/>
</dbReference>
<dbReference type="PANTHER" id="PTHR44329:SF297">
    <property type="entry name" value="RECEPTOR-INTERACTING SERINE_THREONINE-PROTEIN KINASE 3"/>
    <property type="match status" value="1"/>
</dbReference>
<evidence type="ECO:0000256" key="2">
    <source>
        <dbReference type="ARBA" id="ARBA00022741"/>
    </source>
</evidence>
<dbReference type="InterPro" id="IPR000719">
    <property type="entry name" value="Prot_kinase_dom"/>
</dbReference>
<dbReference type="GeneTree" id="ENSGT00940000160206"/>
<dbReference type="InterPro" id="IPR051681">
    <property type="entry name" value="Ser/Thr_Kinases-Pseudokinases"/>
</dbReference>